<gene>
    <name evidence="3" type="ORF">J2S37_000282</name>
</gene>
<protein>
    <recommendedName>
        <fullName evidence="2">DUF4240 domain-containing protein</fullName>
    </recommendedName>
</protein>
<sequence>MTETEFWELIESFDWEHSGDDEAVVAPAVETLAGKTIDDINAFTDHLSRLLFNLDTREHARYTYLGEANPDNGDDYISADDFLYTRCVVVANGEKYYTKVLANPQHMPQDLEFEHLLYVAADAYERKTGEEYNYYCTQWDMESFSNVEGWAPNTNTTPGSATGKHVPPGNRRPV</sequence>
<comment type="caution">
    <text evidence="3">The sequence shown here is derived from an EMBL/GenBank/DDBJ whole genome shotgun (WGS) entry which is preliminary data.</text>
</comment>
<proteinExistence type="predicted"/>
<keyword evidence="4" id="KW-1185">Reference proteome</keyword>
<dbReference type="EMBL" id="JAVDYF010000001">
    <property type="protein sequence ID" value="MDR7353744.1"/>
    <property type="molecule type" value="Genomic_DNA"/>
</dbReference>
<dbReference type="Pfam" id="PF14024">
    <property type="entry name" value="DUF4240"/>
    <property type="match status" value="1"/>
</dbReference>
<reference evidence="3 4" key="1">
    <citation type="submission" date="2023-07" db="EMBL/GenBank/DDBJ databases">
        <title>Sequencing the genomes of 1000 actinobacteria strains.</title>
        <authorList>
            <person name="Klenk H.-P."/>
        </authorList>
    </citation>
    <scope>NUCLEOTIDE SEQUENCE [LARGE SCALE GENOMIC DNA]</scope>
    <source>
        <strain evidence="3 4">DSM 44508</strain>
    </source>
</reference>
<name>A0ABU2B6U8_9CORY</name>
<evidence type="ECO:0000313" key="4">
    <source>
        <dbReference type="Proteomes" id="UP001183619"/>
    </source>
</evidence>
<feature type="region of interest" description="Disordered" evidence="1">
    <location>
        <begin position="150"/>
        <end position="174"/>
    </location>
</feature>
<organism evidence="3 4">
    <name type="scientific">Corynebacterium felinum</name>
    <dbReference type="NCBI Taxonomy" id="131318"/>
    <lineage>
        <taxon>Bacteria</taxon>
        <taxon>Bacillati</taxon>
        <taxon>Actinomycetota</taxon>
        <taxon>Actinomycetes</taxon>
        <taxon>Mycobacteriales</taxon>
        <taxon>Corynebacteriaceae</taxon>
        <taxon>Corynebacterium</taxon>
    </lineage>
</organism>
<evidence type="ECO:0000256" key="1">
    <source>
        <dbReference type="SAM" id="MobiDB-lite"/>
    </source>
</evidence>
<feature type="domain" description="DUF4240" evidence="2">
    <location>
        <begin position="1"/>
        <end position="126"/>
    </location>
</feature>
<evidence type="ECO:0000259" key="2">
    <source>
        <dbReference type="Pfam" id="PF14024"/>
    </source>
</evidence>
<dbReference type="RefSeq" id="WP_277105323.1">
    <property type="nucleotide sequence ID" value="NZ_BAAAJS010000039.1"/>
</dbReference>
<accession>A0ABU2B6U8</accession>
<dbReference type="InterPro" id="IPR025334">
    <property type="entry name" value="DUF4240"/>
</dbReference>
<dbReference type="Proteomes" id="UP001183619">
    <property type="component" value="Unassembled WGS sequence"/>
</dbReference>
<evidence type="ECO:0000313" key="3">
    <source>
        <dbReference type="EMBL" id="MDR7353744.1"/>
    </source>
</evidence>